<dbReference type="SMART" id="SM00257">
    <property type="entry name" value="LysM"/>
    <property type="match status" value="1"/>
</dbReference>
<feature type="compositionally biased region" description="Polar residues" evidence="1">
    <location>
        <begin position="1"/>
        <end position="10"/>
    </location>
</feature>
<dbReference type="EMBL" id="CP016022">
    <property type="protein sequence ID" value="ANJ73951.1"/>
    <property type="molecule type" value="Genomic_DNA"/>
</dbReference>
<dbReference type="InterPro" id="IPR018392">
    <property type="entry name" value="LysM"/>
</dbReference>
<dbReference type="RefSeq" id="WP_064805542.1">
    <property type="nucleotide sequence ID" value="NZ_CP016022.1"/>
</dbReference>
<evidence type="ECO:0000313" key="2">
    <source>
        <dbReference type="EMBL" id="ANJ73951.1"/>
    </source>
</evidence>
<evidence type="ECO:0000313" key="3">
    <source>
        <dbReference type="Proteomes" id="UP000078572"/>
    </source>
</evidence>
<dbReference type="CDD" id="cd00118">
    <property type="entry name" value="LysM"/>
    <property type="match status" value="1"/>
</dbReference>
<dbReference type="Gene3D" id="3.10.350.10">
    <property type="entry name" value="LysM domain"/>
    <property type="match status" value="1"/>
</dbReference>
<evidence type="ECO:0000256" key="1">
    <source>
        <dbReference type="SAM" id="MobiDB-lite"/>
    </source>
</evidence>
<sequence length="255" mass="27813">MVTKAQTQHQAKPAAKPKTDFERWQDYVNSATQHPDQWNGYDCDIQSAVIEYNRFLMGTAGYQPLDWQIIKAMLWVETGADSPKWGSNPIQIGNPGDPGLNTLLRGKEGSDLIVPPAIRTKLNAASVATVPAWNIRAGIGYLLTRMAKFSIQSVPDADTKVYDVTVKAGDSLDKIARAQGSTLTELRALNPGASALKPGQVIKYRKAAMQQVITGWRPATTQNVAALYNVGDPSYARKLDYALTLIHNGKTAACK</sequence>
<dbReference type="Pfam" id="PF01476">
    <property type="entry name" value="LysM"/>
    <property type="match status" value="1"/>
</dbReference>
<dbReference type="AlphaFoldDB" id="A0A192A0Y3"/>
<protein>
    <submittedName>
        <fullName evidence="2">Peptidoglycan-binding protein</fullName>
    </submittedName>
</protein>
<dbReference type="InterPro" id="IPR036779">
    <property type="entry name" value="LysM_dom_sf"/>
</dbReference>
<proteinExistence type="predicted"/>
<feature type="region of interest" description="Disordered" evidence="1">
    <location>
        <begin position="1"/>
        <end position="21"/>
    </location>
</feature>
<name>A0A192A0Y3_9RALS</name>
<dbReference type="Proteomes" id="UP000078572">
    <property type="component" value="Chromosome 1"/>
</dbReference>
<reference evidence="3" key="1">
    <citation type="submission" date="2016-06" db="EMBL/GenBank/DDBJ databases">
        <authorList>
            <person name="Xu Y."/>
            <person name="Nagy A."/>
            <person name="Yan X."/>
            <person name="Kim S.W."/>
            <person name="Haley B."/>
            <person name="Liu N.T."/>
            <person name="Nou X."/>
        </authorList>
    </citation>
    <scope>NUCLEOTIDE SEQUENCE [LARGE SCALE GENOMIC DNA]</scope>
    <source>
        <strain evidence="3">ATCC 49129</strain>
    </source>
</reference>
<organism evidence="2 3">
    <name type="scientific">Ralstonia insidiosa</name>
    <dbReference type="NCBI Taxonomy" id="190721"/>
    <lineage>
        <taxon>Bacteria</taxon>
        <taxon>Pseudomonadati</taxon>
        <taxon>Pseudomonadota</taxon>
        <taxon>Betaproteobacteria</taxon>
        <taxon>Burkholderiales</taxon>
        <taxon>Burkholderiaceae</taxon>
        <taxon>Ralstonia</taxon>
    </lineage>
</organism>
<dbReference type="SUPFAM" id="SSF54106">
    <property type="entry name" value="LysM domain"/>
    <property type="match status" value="1"/>
</dbReference>
<gene>
    <name evidence="2" type="ORF">A9Y76_16490</name>
</gene>
<accession>A0A192A0Y3</accession>
<keyword evidence="3" id="KW-1185">Reference proteome</keyword>
<dbReference type="OrthoDB" id="7282926at2"/>
<dbReference type="GeneID" id="61527622"/>